<organism evidence="7">
    <name type="scientific">Enterobius vermicularis</name>
    <name type="common">Human pinworm</name>
    <dbReference type="NCBI Taxonomy" id="51028"/>
    <lineage>
        <taxon>Eukaryota</taxon>
        <taxon>Metazoa</taxon>
        <taxon>Ecdysozoa</taxon>
        <taxon>Nematoda</taxon>
        <taxon>Chromadorea</taxon>
        <taxon>Rhabditida</taxon>
        <taxon>Spirurina</taxon>
        <taxon>Oxyuridomorpha</taxon>
        <taxon>Oxyuroidea</taxon>
        <taxon>Oxyuridae</taxon>
        <taxon>Enterobius</taxon>
    </lineage>
</organism>
<evidence type="ECO:0000256" key="2">
    <source>
        <dbReference type="ARBA" id="ARBA00023242"/>
    </source>
</evidence>
<keyword evidence="2" id="KW-0539">Nucleus</keyword>
<evidence type="ECO:0000256" key="1">
    <source>
        <dbReference type="ARBA" id="ARBA00004123"/>
    </source>
</evidence>
<evidence type="ECO:0000259" key="4">
    <source>
        <dbReference type="PROSITE" id="PS50013"/>
    </source>
</evidence>
<dbReference type="InterPro" id="IPR051219">
    <property type="entry name" value="Heterochromatin_chromo-domain"/>
</dbReference>
<dbReference type="SUPFAM" id="SSF54160">
    <property type="entry name" value="Chromo domain-like"/>
    <property type="match status" value="1"/>
</dbReference>
<reference evidence="5 6" key="2">
    <citation type="submission" date="2018-10" db="EMBL/GenBank/DDBJ databases">
        <authorList>
            <consortium name="Pathogen Informatics"/>
        </authorList>
    </citation>
    <scope>NUCLEOTIDE SEQUENCE [LARGE SCALE GENOMIC DNA]</scope>
</reference>
<dbReference type="Gene3D" id="2.40.50.40">
    <property type="match status" value="1"/>
</dbReference>
<dbReference type="InterPro" id="IPR016197">
    <property type="entry name" value="Chromo-like_dom_sf"/>
</dbReference>
<proteinExistence type="predicted"/>
<dbReference type="Pfam" id="PF00385">
    <property type="entry name" value="Chromo"/>
    <property type="match status" value="1"/>
</dbReference>
<evidence type="ECO:0000313" key="7">
    <source>
        <dbReference type="WBParaSite" id="EVEC_0000773901-mRNA-1"/>
    </source>
</evidence>
<comment type="subcellular location">
    <subcellularLocation>
        <location evidence="1">Nucleus</location>
    </subcellularLocation>
</comment>
<dbReference type="GO" id="GO:0005634">
    <property type="term" value="C:nucleus"/>
    <property type="evidence" value="ECO:0007669"/>
    <property type="project" value="UniProtKB-SubCell"/>
</dbReference>
<evidence type="ECO:0000313" key="5">
    <source>
        <dbReference type="EMBL" id="VDD92472.1"/>
    </source>
</evidence>
<evidence type="ECO:0000256" key="3">
    <source>
        <dbReference type="SAM" id="MobiDB-lite"/>
    </source>
</evidence>
<dbReference type="PROSITE" id="PS00598">
    <property type="entry name" value="CHROMO_1"/>
    <property type="match status" value="1"/>
</dbReference>
<dbReference type="CDD" id="cd00024">
    <property type="entry name" value="CD_CSD"/>
    <property type="match status" value="1"/>
</dbReference>
<dbReference type="InterPro" id="IPR023779">
    <property type="entry name" value="Chromodomain_CS"/>
</dbReference>
<feature type="compositionally biased region" description="Basic and acidic residues" evidence="3">
    <location>
        <begin position="263"/>
        <end position="275"/>
    </location>
</feature>
<dbReference type="Proteomes" id="UP000274131">
    <property type="component" value="Unassembled WGS sequence"/>
</dbReference>
<keyword evidence="6" id="KW-1185">Reference proteome</keyword>
<evidence type="ECO:0000313" key="6">
    <source>
        <dbReference type="Proteomes" id="UP000274131"/>
    </source>
</evidence>
<dbReference type="OrthoDB" id="5877799at2759"/>
<accession>A0A0N4VB41</accession>
<feature type="domain" description="Chromo" evidence="4">
    <location>
        <begin position="8"/>
        <end position="59"/>
    </location>
</feature>
<dbReference type="STRING" id="51028.A0A0N4VB41"/>
<feature type="region of interest" description="Disordered" evidence="3">
    <location>
        <begin position="239"/>
        <end position="288"/>
    </location>
</feature>
<gene>
    <name evidence="5" type="ORF">EVEC_LOCUS7223</name>
</gene>
<name>A0A0N4VB41_ENTVE</name>
<dbReference type="InterPro" id="IPR023780">
    <property type="entry name" value="Chromo_domain"/>
</dbReference>
<sequence length="406" mass="46085">MKIFWRTFQVEKIVGYRVQDGKELYRVRWAGFNEEDDTWEPYENLNDACRLMIKDMFGRFPDDLKLDSCKQFIPSIKLRALLWSNQMNFKGLPSKNIEYTDPDYIGNNQTVVTRGRSSCARKSLAKTKKSSSVKRGEVVGKTEGKAGKVGSVKRKQRLQTEKLRRCIRSHVKIANGKIEPCQICDRFPKQKCFSVLKSEGKAKPLRDIHGHSVTESRGEELHPQSEPLEKTVLEVIETQDEGPPNQSAEPEIAVGRNSSASKKSAEESERRRMNEGDSSNSVVDDRSKMEDEFIPDGYAKLPVNKIVGLKLEELEMAIFMSKESVYAAELTNFQVTGIVYDFRSAALQGNVVAVKNCLRQLQNNPIFPIDKKFCGKTLICEMKCDSTHSFDDILQELVRAGARLDI</sequence>
<protein>
    <submittedName>
        <fullName evidence="7">Chromo domain-containing protein</fullName>
    </submittedName>
</protein>
<dbReference type="AlphaFoldDB" id="A0A0N4VB41"/>
<dbReference type="WBParaSite" id="EVEC_0000773901-mRNA-1">
    <property type="protein sequence ID" value="EVEC_0000773901-mRNA-1"/>
    <property type="gene ID" value="EVEC_0000773901"/>
</dbReference>
<dbReference type="EMBL" id="UXUI01008827">
    <property type="protein sequence ID" value="VDD92472.1"/>
    <property type="molecule type" value="Genomic_DNA"/>
</dbReference>
<dbReference type="PANTHER" id="PTHR22812">
    <property type="entry name" value="CHROMOBOX PROTEIN"/>
    <property type="match status" value="1"/>
</dbReference>
<reference evidence="7" key="1">
    <citation type="submission" date="2017-02" db="UniProtKB">
        <authorList>
            <consortium name="WormBaseParasite"/>
        </authorList>
    </citation>
    <scope>IDENTIFICATION</scope>
</reference>
<dbReference type="PROSITE" id="PS50013">
    <property type="entry name" value="CHROMO_2"/>
    <property type="match status" value="1"/>
</dbReference>
<dbReference type="SMART" id="SM00298">
    <property type="entry name" value="CHROMO"/>
    <property type="match status" value="1"/>
</dbReference>
<dbReference type="InterPro" id="IPR000953">
    <property type="entry name" value="Chromo/chromo_shadow_dom"/>
</dbReference>